<comment type="caution">
    <text evidence="2">The sequence shown here is derived from an EMBL/GenBank/DDBJ whole genome shotgun (WGS) entry which is preliminary data.</text>
</comment>
<keyword evidence="1" id="KW-0812">Transmembrane</keyword>
<evidence type="ECO:0000256" key="1">
    <source>
        <dbReference type="SAM" id="Phobius"/>
    </source>
</evidence>
<gene>
    <name evidence="2" type="ORF">EAJ03_00160</name>
</gene>
<dbReference type="RefSeq" id="WP_017141245.1">
    <property type="nucleotide sequence ID" value="NZ_DAWCJA010000110.1"/>
</dbReference>
<dbReference type="AlphaFoldDB" id="A0A415S2D7"/>
<dbReference type="EMBL" id="RCXL01000001">
    <property type="protein sequence ID" value="RYT78141.1"/>
    <property type="molecule type" value="Genomic_DNA"/>
</dbReference>
<organism evidence="2 3">
    <name type="scientific">Bacteroides eggerthii</name>
    <dbReference type="NCBI Taxonomy" id="28111"/>
    <lineage>
        <taxon>Bacteria</taxon>
        <taxon>Pseudomonadati</taxon>
        <taxon>Bacteroidota</taxon>
        <taxon>Bacteroidia</taxon>
        <taxon>Bacteroidales</taxon>
        <taxon>Bacteroidaceae</taxon>
        <taxon>Bacteroides</taxon>
    </lineage>
</organism>
<evidence type="ECO:0000313" key="2">
    <source>
        <dbReference type="EMBL" id="RYT78141.1"/>
    </source>
</evidence>
<evidence type="ECO:0000313" key="3">
    <source>
        <dbReference type="Proteomes" id="UP000291917"/>
    </source>
</evidence>
<name>A0A415S2D7_9BACE</name>
<sequence length="86" mass="10186">MRFQFVLLSAYLIAVCRTQGLEKHDKVGKRIYLYSHLVKLSELFVYVFRPLLYPLPFLPIFYKFLFTLSYVIVKLTCQCVTAPLNF</sequence>
<keyword evidence="1" id="KW-1133">Transmembrane helix</keyword>
<proteinExistence type="predicted"/>
<accession>A0A415S2D7</accession>
<keyword evidence="1" id="KW-0472">Membrane</keyword>
<reference evidence="2 3" key="1">
    <citation type="journal article" date="2019" name="Science, e1252229">
        <title>Invertible promoters mediate bacterial phase variation, antibiotic resistance, and host adaptation in the gut.</title>
        <authorList>
            <person name="Jiang X."/>
            <person name="Hall A.B."/>
            <person name="Arthur T.D."/>
            <person name="Plichta D.R."/>
            <person name="Covington C.T."/>
            <person name="Poyet M."/>
            <person name="Crothers J."/>
            <person name="Moses P.L."/>
            <person name="Tolonen A.C."/>
            <person name="Vlamakis H."/>
            <person name="Alm E.J."/>
            <person name="Xavier R.J."/>
        </authorList>
    </citation>
    <scope>NUCLEOTIDE SEQUENCE [LARGE SCALE GENOMIC DNA]</scope>
    <source>
        <strain evidence="3">bj_0095</strain>
    </source>
</reference>
<feature type="transmembrane region" description="Helical" evidence="1">
    <location>
        <begin position="44"/>
        <end position="65"/>
    </location>
</feature>
<dbReference type="Proteomes" id="UP000291917">
    <property type="component" value="Unassembled WGS sequence"/>
</dbReference>
<protein>
    <submittedName>
        <fullName evidence="2">Uncharacterized protein</fullName>
    </submittedName>
</protein>